<dbReference type="Proteomes" id="UP001187192">
    <property type="component" value="Unassembled WGS sequence"/>
</dbReference>
<evidence type="ECO:0000313" key="1">
    <source>
        <dbReference type="EMBL" id="GMN45484.1"/>
    </source>
</evidence>
<proteinExistence type="predicted"/>
<gene>
    <name evidence="1" type="ORF">TIFTF001_014668</name>
</gene>
<dbReference type="EMBL" id="BTGU01000020">
    <property type="protein sequence ID" value="GMN45484.1"/>
    <property type="molecule type" value="Genomic_DNA"/>
</dbReference>
<reference evidence="1" key="1">
    <citation type="submission" date="2023-07" db="EMBL/GenBank/DDBJ databases">
        <title>draft genome sequence of fig (Ficus carica).</title>
        <authorList>
            <person name="Takahashi T."/>
            <person name="Nishimura K."/>
        </authorList>
    </citation>
    <scope>NUCLEOTIDE SEQUENCE</scope>
</reference>
<evidence type="ECO:0000313" key="2">
    <source>
        <dbReference type="Proteomes" id="UP001187192"/>
    </source>
</evidence>
<dbReference type="AlphaFoldDB" id="A0AA88A480"/>
<name>A0AA88A480_FICCA</name>
<protein>
    <submittedName>
        <fullName evidence="1">Uncharacterized protein</fullName>
    </submittedName>
</protein>
<comment type="caution">
    <text evidence="1">The sequence shown here is derived from an EMBL/GenBank/DDBJ whole genome shotgun (WGS) entry which is preliminary data.</text>
</comment>
<organism evidence="1 2">
    <name type="scientific">Ficus carica</name>
    <name type="common">Common fig</name>
    <dbReference type="NCBI Taxonomy" id="3494"/>
    <lineage>
        <taxon>Eukaryota</taxon>
        <taxon>Viridiplantae</taxon>
        <taxon>Streptophyta</taxon>
        <taxon>Embryophyta</taxon>
        <taxon>Tracheophyta</taxon>
        <taxon>Spermatophyta</taxon>
        <taxon>Magnoliopsida</taxon>
        <taxon>eudicotyledons</taxon>
        <taxon>Gunneridae</taxon>
        <taxon>Pentapetalae</taxon>
        <taxon>rosids</taxon>
        <taxon>fabids</taxon>
        <taxon>Rosales</taxon>
        <taxon>Moraceae</taxon>
        <taxon>Ficeae</taxon>
        <taxon>Ficus</taxon>
    </lineage>
</organism>
<sequence>MQILQQEGGVDGENPSESFSVQLLKETVVIASDTTVVFFELSDDVAELGLAPEAPLDPLGRCELVPLHLGELRSEAVVRPEGHHLGSVGFGFGRHQGFGYVEDADDNAFIVIFLIESLF</sequence>
<accession>A0AA88A480</accession>
<keyword evidence="2" id="KW-1185">Reference proteome</keyword>